<reference evidence="2 3" key="1">
    <citation type="submission" date="2009-11" db="EMBL/GenBank/DDBJ databases">
        <title>Annotation of Allomyces macrogynus ATCC 38327.</title>
        <authorList>
            <consortium name="The Broad Institute Genome Sequencing Platform"/>
            <person name="Russ C."/>
            <person name="Cuomo C."/>
            <person name="Burger G."/>
            <person name="Gray M.W."/>
            <person name="Holland P.W.H."/>
            <person name="King N."/>
            <person name="Lang F.B.F."/>
            <person name="Roger A.J."/>
            <person name="Ruiz-Trillo I."/>
            <person name="Young S.K."/>
            <person name="Zeng Q."/>
            <person name="Gargeya S."/>
            <person name="Fitzgerald M."/>
            <person name="Haas B."/>
            <person name="Abouelleil A."/>
            <person name="Alvarado L."/>
            <person name="Arachchi H.M."/>
            <person name="Berlin A."/>
            <person name="Chapman S.B."/>
            <person name="Gearin G."/>
            <person name="Goldberg J."/>
            <person name="Griggs A."/>
            <person name="Gujja S."/>
            <person name="Hansen M."/>
            <person name="Heiman D."/>
            <person name="Howarth C."/>
            <person name="Larimer J."/>
            <person name="Lui A."/>
            <person name="MacDonald P.J.P."/>
            <person name="McCowen C."/>
            <person name="Montmayeur A."/>
            <person name="Murphy C."/>
            <person name="Neiman D."/>
            <person name="Pearson M."/>
            <person name="Priest M."/>
            <person name="Roberts A."/>
            <person name="Saif S."/>
            <person name="Shea T."/>
            <person name="Sisk P."/>
            <person name="Stolte C."/>
            <person name="Sykes S."/>
            <person name="Wortman J."/>
            <person name="Nusbaum C."/>
            <person name="Birren B."/>
        </authorList>
    </citation>
    <scope>NUCLEOTIDE SEQUENCE [LARGE SCALE GENOMIC DNA]</scope>
    <source>
        <strain evidence="2 3">ATCC 38327</strain>
    </source>
</reference>
<dbReference type="AlphaFoldDB" id="A0A0L0S1G2"/>
<keyword evidence="1" id="KW-0732">Signal</keyword>
<evidence type="ECO:0000256" key="1">
    <source>
        <dbReference type="SAM" id="SignalP"/>
    </source>
</evidence>
<keyword evidence="3" id="KW-1185">Reference proteome</keyword>
<sequence length="395" mass="42506">MPAVQQYQVATILLIGLAMAVVLAAASPAALSEHGHHHAIHATASADTAPRTPSGCYWRSDFNVSLQHKPRPAPNPHRLVFTATNRVTGTRVPWRDLVVMHARRAHVLVVDSNVETLVHVHPEDLRRCHATRRASGASTCRYHKTVDRGSCRSSSQCAYRRASSQKQENTAIVHGLRLATGSDAYTSPIPLTGLPVTSLPQRGHGSQYQVTTAALPDGRAAILPLFQNQCRTVVFHVAQYAAHWHRFAPAADLGPLLDAAAHITAVHASTLHTAHFHGVALALSQVSAADVAHVAAQLLTGTAEATDSRPPTRLTAPPVVAWRRGGSERVQLCRGRVGTRVWMHGAAPASFGPWIGAAVSLPLPGWWRLIVQARVRGGDMVVAAVWVHVKPTPQQ</sequence>
<accession>A0A0L0S1G2</accession>
<protein>
    <submittedName>
        <fullName evidence="2">Uncharacterized protein</fullName>
    </submittedName>
</protein>
<feature type="chain" id="PRO_5005547831" evidence="1">
    <location>
        <begin position="25"/>
        <end position="395"/>
    </location>
</feature>
<name>A0A0L0S1G2_ALLM3</name>
<organism evidence="2 3">
    <name type="scientific">Allomyces macrogynus (strain ATCC 38327)</name>
    <name type="common">Allomyces javanicus var. macrogynus</name>
    <dbReference type="NCBI Taxonomy" id="578462"/>
    <lineage>
        <taxon>Eukaryota</taxon>
        <taxon>Fungi</taxon>
        <taxon>Fungi incertae sedis</taxon>
        <taxon>Blastocladiomycota</taxon>
        <taxon>Blastocladiomycetes</taxon>
        <taxon>Blastocladiales</taxon>
        <taxon>Blastocladiaceae</taxon>
        <taxon>Allomyces</taxon>
    </lineage>
</organism>
<gene>
    <name evidence="2" type="ORF">AMAG_02078</name>
</gene>
<evidence type="ECO:0000313" key="2">
    <source>
        <dbReference type="EMBL" id="KNE56245.1"/>
    </source>
</evidence>
<dbReference type="EMBL" id="GG745330">
    <property type="protein sequence ID" value="KNE56245.1"/>
    <property type="molecule type" value="Genomic_DNA"/>
</dbReference>
<dbReference type="VEuPathDB" id="FungiDB:AMAG_02078"/>
<feature type="signal peptide" evidence="1">
    <location>
        <begin position="1"/>
        <end position="24"/>
    </location>
</feature>
<dbReference type="Proteomes" id="UP000054350">
    <property type="component" value="Unassembled WGS sequence"/>
</dbReference>
<reference evidence="3" key="2">
    <citation type="submission" date="2009-11" db="EMBL/GenBank/DDBJ databases">
        <title>The Genome Sequence of Allomyces macrogynus strain ATCC 38327.</title>
        <authorList>
            <consortium name="The Broad Institute Genome Sequencing Platform"/>
            <person name="Russ C."/>
            <person name="Cuomo C."/>
            <person name="Shea T."/>
            <person name="Young S.K."/>
            <person name="Zeng Q."/>
            <person name="Koehrsen M."/>
            <person name="Haas B."/>
            <person name="Borodovsky M."/>
            <person name="Guigo R."/>
            <person name="Alvarado L."/>
            <person name="Berlin A."/>
            <person name="Borenstein D."/>
            <person name="Chen Z."/>
            <person name="Engels R."/>
            <person name="Freedman E."/>
            <person name="Gellesch M."/>
            <person name="Goldberg J."/>
            <person name="Griggs A."/>
            <person name="Gujja S."/>
            <person name="Heiman D."/>
            <person name="Hepburn T."/>
            <person name="Howarth C."/>
            <person name="Jen D."/>
            <person name="Larson L."/>
            <person name="Lewis B."/>
            <person name="Mehta T."/>
            <person name="Park D."/>
            <person name="Pearson M."/>
            <person name="Roberts A."/>
            <person name="Saif S."/>
            <person name="Shenoy N."/>
            <person name="Sisk P."/>
            <person name="Stolte C."/>
            <person name="Sykes S."/>
            <person name="Walk T."/>
            <person name="White J."/>
            <person name="Yandava C."/>
            <person name="Burger G."/>
            <person name="Gray M.W."/>
            <person name="Holland P.W.H."/>
            <person name="King N."/>
            <person name="Lang F.B.F."/>
            <person name="Roger A.J."/>
            <person name="Ruiz-Trillo I."/>
            <person name="Lander E."/>
            <person name="Nusbaum C."/>
        </authorList>
    </citation>
    <scope>NUCLEOTIDE SEQUENCE [LARGE SCALE GENOMIC DNA]</scope>
    <source>
        <strain evidence="3">ATCC 38327</strain>
    </source>
</reference>
<proteinExistence type="predicted"/>
<evidence type="ECO:0000313" key="3">
    <source>
        <dbReference type="Proteomes" id="UP000054350"/>
    </source>
</evidence>